<evidence type="ECO:0000313" key="2">
    <source>
        <dbReference type="Proteomes" id="UP001595698"/>
    </source>
</evidence>
<reference evidence="2" key="1">
    <citation type="journal article" date="2019" name="Int. J. Syst. Evol. Microbiol.">
        <title>The Global Catalogue of Microorganisms (GCM) 10K type strain sequencing project: providing services to taxonomists for standard genome sequencing and annotation.</title>
        <authorList>
            <consortium name="The Broad Institute Genomics Platform"/>
            <consortium name="The Broad Institute Genome Sequencing Center for Infectious Disease"/>
            <person name="Wu L."/>
            <person name="Ma J."/>
        </authorList>
    </citation>
    <scope>NUCLEOTIDE SEQUENCE [LARGE SCALE GENOMIC DNA]</scope>
    <source>
        <strain evidence="2">TBRC 7912</strain>
    </source>
</reference>
<dbReference type="RefSeq" id="WP_352015758.1">
    <property type="nucleotide sequence ID" value="NZ_JBHSBC010000041.1"/>
</dbReference>
<evidence type="ECO:0000313" key="1">
    <source>
        <dbReference type="EMBL" id="MFC3985140.1"/>
    </source>
</evidence>
<gene>
    <name evidence="1" type="ORF">ACFOYY_33780</name>
</gene>
<protein>
    <recommendedName>
        <fullName evidence="3">DNA-binding protein</fullName>
    </recommendedName>
</protein>
<comment type="caution">
    <text evidence="1">The sequence shown here is derived from an EMBL/GenBank/DDBJ whole genome shotgun (WGS) entry which is preliminary data.</text>
</comment>
<keyword evidence="2" id="KW-1185">Reference proteome</keyword>
<sequence length="71" mass="8098">MTDMRNGVCAVCGGEEIYTASTRLETPTALFGMLHTEKVDLYACVSCGFLQTFLDRTDDQARWMRNSWKRV</sequence>
<accession>A0ABV8FAV3</accession>
<organism evidence="1 2">
    <name type="scientific">Streptosporangium jomthongense</name>
    <dbReference type="NCBI Taxonomy" id="1193683"/>
    <lineage>
        <taxon>Bacteria</taxon>
        <taxon>Bacillati</taxon>
        <taxon>Actinomycetota</taxon>
        <taxon>Actinomycetes</taxon>
        <taxon>Streptosporangiales</taxon>
        <taxon>Streptosporangiaceae</taxon>
        <taxon>Streptosporangium</taxon>
    </lineage>
</organism>
<dbReference type="EMBL" id="JBHSBC010000041">
    <property type="protein sequence ID" value="MFC3985140.1"/>
    <property type="molecule type" value="Genomic_DNA"/>
</dbReference>
<evidence type="ECO:0008006" key="3">
    <source>
        <dbReference type="Google" id="ProtNLM"/>
    </source>
</evidence>
<dbReference type="Proteomes" id="UP001595698">
    <property type="component" value="Unassembled WGS sequence"/>
</dbReference>
<name>A0ABV8FAV3_9ACTN</name>
<proteinExistence type="predicted"/>